<dbReference type="EMBL" id="WHZU01000007">
    <property type="protein sequence ID" value="NEH11570.1"/>
    <property type="molecule type" value="Genomic_DNA"/>
</dbReference>
<dbReference type="InterPro" id="IPR009057">
    <property type="entry name" value="Homeodomain-like_sf"/>
</dbReference>
<dbReference type="PANTHER" id="PTHR43479">
    <property type="entry name" value="ACREF/ENVCD OPERON REPRESSOR-RELATED"/>
    <property type="match status" value="1"/>
</dbReference>
<dbReference type="PANTHER" id="PTHR43479:SF7">
    <property type="entry name" value="TETR-FAMILY TRANSCRIPTIONAL REGULATOR"/>
    <property type="match status" value="1"/>
</dbReference>
<dbReference type="RefSeq" id="WP_163200406.1">
    <property type="nucleotide sequence ID" value="NZ_WHZU01000007.1"/>
</dbReference>
<dbReference type="PROSITE" id="PS50977">
    <property type="entry name" value="HTH_TETR_2"/>
    <property type="match status" value="1"/>
</dbReference>
<name>A0ABX0CGL8_9BIFI</name>
<dbReference type="InterPro" id="IPR039532">
    <property type="entry name" value="TetR_C_Firmicutes"/>
</dbReference>
<protein>
    <submittedName>
        <fullName evidence="4">TetR family transcriptional regulator</fullName>
    </submittedName>
</protein>
<dbReference type="InterPro" id="IPR001647">
    <property type="entry name" value="HTH_TetR"/>
</dbReference>
<keyword evidence="1 2" id="KW-0238">DNA-binding</keyword>
<dbReference type="InterPro" id="IPR050624">
    <property type="entry name" value="HTH-type_Tx_Regulator"/>
</dbReference>
<evidence type="ECO:0000313" key="5">
    <source>
        <dbReference type="Proteomes" id="UP000475155"/>
    </source>
</evidence>
<feature type="DNA-binding region" description="H-T-H motif" evidence="2">
    <location>
        <begin position="32"/>
        <end position="51"/>
    </location>
</feature>
<reference evidence="4 5" key="1">
    <citation type="submission" date="2019-10" db="EMBL/GenBank/DDBJ databases">
        <title>Bifidobacterium from non-human primates.</title>
        <authorList>
            <person name="Modesto M."/>
        </authorList>
    </citation>
    <scope>NUCLEOTIDE SEQUENCE [LARGE SCALE GENOMIC DNA]</scope>
    <source>
        <strain evidence="4 5">SMA1</strain>
    </source>
</reference>
<dbReference type="Pfam" id="PF00440">
    <property type="entry name" value="TetR_N"/>
    <property type="match status" value="1"/>
</dbReference>
<keyword evidence="5" id="KW-1185">Reference proteome</keyword>
<evidence type="ECO:0000313" key="4">
    <source>
        <dbReference type="EMBL" id="NEH11570.1"/>
    </source>
</evidence>
<proteinExistence type="predicted"/>
<dbReference type="Proteomes" id="UP000475155">
    <property type="component" value="Unassembled WGS sequence"/>
</dbReference>
<evidence type="ECO:0000259" key="3">
    <source>
        <dbReference type="PROSITE" id="PS50977"/>
    </source>
</evidence>
<dbReference type="Gene3D" id="1.10.357.10">
    <property type="entry name" value="Tetracycline Repressor, domain 2"/>
    <property type="match status" value="1"/>
</dbReference>
<accession>A0ABX0CGL8</accession>
<feature type="domain" description="HTH tetR-type" evidence="3">
    <location>
        <begin position="9"/>
        <end position="69"/>
    </location>
</feature>
<evidence type="ECO:0000256" key="1">
    <source>
        <dbReference type="ARBA" id="ARBA00023125"/>
    </source>
</evidence>
<dbReference type="Pfam" id="PF14278">
    <property type="entry name" value="TetR_C_8"/>
    <property type="match status" value="1"/>
</dbReference>
<organism evidence="4 5">
    <name type="scientific">Bifidobacterium saimiriisciurei</name>
    <dbReference type="NCBI Taxonomy" id="2661627"/>
    <lineage>
        <taxon>Bacteria</taxon>
        <taxon>Bacillati</taxon>
        <taxon>Actinomycetota</taxon>
        <taxon>Actinomycetes</taxon>
        <taxon>Bifidobacteriales</taxon>
        <taxon>Bifidobacteriaceae</taxon>
        <taxon>Bifidobacterium</taxon>
    </lineage>
</organism>
<gene>
    <name evidence="4" type="ORF">GFD18_05645</name>
</gene>
<comment type="caution">
    <text evidence="4">The sequence shown here is derived from an EMBL/GenBank/DDBJ whole genome shotgun (WGS) entry which is preliminary data.</text>
</comment>
<dbReference type="SUPFAM" id="SSF46689">
    <property type="entry name" value="Homeodomain-like"/>
    <property type="match status" value="1"/>
</dbReference>
<sequence length="201" mass="23221">MATTARRQTRTEARIRDAFIELMQEKGFESMTVSAIVRAAGVNRGTFYLHYLDKFDLKQQLIDDTIDDLTEILVGDDMRGGRRSVDDVLDIFRTEAIAEALRYVKREYAFFDAISRSGSDMQMYDRFKDILKRMLISQAKRLNLTSNTYADIPRPYAMEILVSSVSSIIWLWIRGGCKETPERICSIIERNKTMAPVDILR</sequence>
<evidence type="ECO:0000256" key="2">
    <source>
        <dbReference type="PROSITE-ProRule" id="PRU00335"/>
    </source>
</evidence>
<dbReference type="PRINTS" id="PR00455">
    <property type="entry name" value="HTHTETR"/>
</dbReference>